<sequence length="41" mass="4999">MEFRFALGYRRSGRWEETKGKGWWLFRLAQIGFSEERVVAF</sequence>
<protein>
    <submittedName>
        <fullName evidence="1">Uncharacterized protein</fullName>
    </submittedName>
</protein>
<gene>
    <name evidence="1" type="ORF">COLO4_24831</name>
</gene>
<comment type="caution">
    <text evidence="1">The sequence shown here is derived from an EMBL/GenBank/DDBJ whole genome shotgun (WGS) entry which is preliminary data.</text>
</comment>
<dbReference type="AlphaFoldDB" id="A0A1R3I6C1"/>
<reference evidence="2" key="1">
    <citation type="submission" date="2013-09" db="EMBL/GenBank/DDBJ databases">
        <title>Corchorus olitorius genome sequencing.</title>
        <authorList>
            <person name="Alam M."/>
            <person name="Haque M.S."/>
            <person name="Islam M.S."/>
            <person name="Emdad E.M."/>
            <person name="Islam M.M."/>
            <person name="Ahmed B."/>
            <person name="Halim A."/>
            <person name="Hossen Q.M.M."/>
            <person name="Hossain M.Z."/>
            <person name="Ahmed R."/>
            <person name="Khan M.M."/>
            <person name="Islam R."/>
            <person name="Rashid M.M."/>
            <person name="Khan S.A."/>
            <person name="Rahman M.S."/>
            <person name="Alam M."/>
            <person name="Yahiya A.S."/>
            <person name="Khan M.S."/>
            <person name="Azam M.S."/>
            <person name="Haque T."/>
            <person name="Lashkar M.Z.H."/>
            <person name="Akhand A.I."/>
            <person name="Morshed G."/>
            <person name="Roy S."/>
            <person name="Uddin K.S."/>
            <person name="Rabeya T."/>
            <person name="Hossain A.S."/>
            <person name="Chowdhury A."/>
            <person name="Snigdha A.R."/>
            <person name="Mortoza M.S."/>
            <person name="Matin S.A."/>
            <person name="Hoque S.M.E."/>
            <person name="Islam M.K."/>
            <person name="Roy D.K."/>
            <person name="Haider R."/>
            <person name="Moosa M.M."/>
            <person name="Elias S.M."/>
            <person name="Hasan A.M."/>
            <person name="Jahan S."/>
            <person name="Shafiuddin M."/>
            <person name="Mahmood N."/>
            <person name="Shommy N.S."/>
        </authorList>
    </citation>
    <scope>NUCLEOTIDE SEQUENCE [LARGE SCALE GENOMIC DNA]</scope>
    <source>
        <strain evidence="2">cv. O-4</strain>
    </source>
</reference>
<keyword evidence="2" id="KW-1185">Reference proteome</keyword>
<name>A0A1R3I6C1_9ROSI</name>
<dbReference type="EMBL" id="AWUE01018819">
    <property type="protein sequence ID" value="OMO78110.1"/>
    <property type="molecule type" value="Genomic_DNA"/>
</dbReference>
<evidence type="ECO:0000313" key="2">
    <source>
        <dbReference type="Proteomes" id="UP000187203"/>
    </source>
</evidence>
<organism evidence="1 2">
    <name type="scientific">Corchorus olitorius</name>
    <dbReference type="NCBI Taxonomy" id="93759"/>
    <lineage>
        <taxon>Eukaryota</taxon>
        <taxon>Viridiplantae</taxon>
        <taxon>Streptophyta</taxon>
        <taxon>Embryophyta</taxon>
        <taxon>Tracheophyta</taxon>
        <taxon>Spermatophyta</taxon>
        <taxon>Magnoliopsida</taxon>
        <taxon>eudicotyledons</taxon>
        <taxon>Gunneridae</taxon>
        <taxon>Pentapetalae</taxon>
        <taxon>rosids</taxon>
        <taxon>malvids</taxon>
        <taxon>Malvales</taxon>
        <taxon>Malvaceae</taxon>
        <taxon>Grewioideae</taxon>
        <taxon>Apeibeae</taxon>
        <taxon>Corchorus</taxon>
    </lineage>
</organism>
<evidence type="ECO:0000313" key="1">
    <source>
        <dbReference type="EMBL" id="OMO78110.1"/>
    </source>
</evidence>
<proteinExistence type="predicted"/>
<accession>A0A1R3I6C1</accession>
<dbReference type="Proteomes" id="UP000187203">
    <property type="component" value="Unassembled WGS sequence"/>
</dbReference>